<dbReference type="OrthoDB" id="9807213at2"/>
<dbReference type="FunFam" id="3.30.70.1560:FF:000001">
    <property type="entry name" value="Pseudouridine synthase"/>
    <property type="match status" value="1"/>
</dbReference>
<dbReference type="PATRIC" id="fig|759620.7.peg.752"/>
<dbReference type="Gene3D" id="3.10.290.10">
    <property type="entry name" value="RNA-binding S4 domain"/>
    <property type="match status" value="1"/>
</dbReference>
<dbReference type="PROSITE" id="PS50889">
    <property type="entry name" value="S4"/>
    <property type="match status" value="1"/>
</dbReference>
<dbReference type="KEGG" id="wct:WS74_0730"/>
<gene>
    <name evidence="7" type="ORF">WS74_0730</name>
</gene>
<dbReference type="InterPro" id="IPR020103">
    <property type="entry name" value="PsdUridine_synth_cat_dom_sf"/>
</dbReference>
<dbReference type="PROSITE" id="PS01149">
    <property type="entry name" value="PSI_RSU"/>
    <property type="match status" value="1"/>
</dbReference>
<dbReference type="Pfam" id="PF00849">
    <property type="entry name" value="PseudoU_synth_2"/>
    <property type="match status" value="1"/>
</dbReference>
<dbReference type="EC" id="5.4.99.-" evidence="5"/>
<dbReference type="GO" id="GO:0120159">
    <property type="term" value="F:rRNA pseudouridine synthase activity"/>
    <property type="evidence" value="ECO:0007669"/>
    <property type="project" value="UniProtKB-ARBA"/>
</dbReference>
<dbReference type="KEGG" id="wce:WS08_0728"/>
<dbReference type="InterPro" id="IPR006145">
    <property type="entry name" value="PsdUridine_synth_RsuA/RluA"/>
</dbReference>
<reference evidence="8" key="2">
    <citation type="submission" date="2014-08" db="EMBL/GenBank/DDBJ databases">
        <title>Complete genome of Weissella ceti strain WS74 isolated from diseased rainbow trout in Brazil.</title>
        <authorList>
            <person name="Figueiredo H.C.P."/>
            <person name="Leal C.A.G."/>
            <person name="Pereira F.L."/>
            <person name="Soares S.C."/>
            <person name="Dorella F.A."/>
            <person name="Carvalho A.F."/>
            <person name="Azevedo V.A.C."/>
        </authorList>
    </citation>
    <scope>NUCLEOTIDE SEQUENCE [LARGE SCALE GENOMIC DNA]</scope>
    <source>
        <strain evidence="8">WS74</strain>
    </source>
</reference>
<feature type="domain" description="RNA-binding S4" evidence="6">
    <location>
        <begin position="3"/>
        <end position="66"/>
    </location>
</feature>
<dbReference type="GO" id="GO:0000455">
    <property type="term" value="P:enzyme-directed rRNA pseudouridine synthesis"/>
    <property type="evidence" value="ECO:0007669"/>
    <property type="project" value="UniProtKB-ARBA"/>
</dbReference>
<dbReference type="SUPFAM" id="SSF55120">
    <property type="entry name" value="Pseudouridine synthase"/>
    <property type="match status" value="1"/>
</dbReference>
<comment type="similarity">
    <text evidence="1 5">Belongs to the pseudouridine synthase RsuA family.</text>
</comment>
<keyword evidence="2 4" id="KW-0694">RNA-binding</keyword>
<keyword evidence="8" id="KW-1185">Reference proteome</keyword>
<dbReference type="Gene3D" id="3.30.70.1560">
    <property type="entry name" value="Alpha-L RNA-binding motif"/>
    <property type="match status" value="1"/>
</dbReference>
<name>A0A075U6A3_9LACO</name>
<dbReference type="InterPro" id="IPR036986">
    <property type="entry name" value="S4_RNA-bd_sf"/>
</dbReference>
<dbReference type="CDD" id="cd02870">
    <property type="entry name" value="PseudoU_synth_RsuA_like"/>
    <property type="match status" value="1"/>
</dbReference>
<evidence type="ECO:0000313" key="8">
    <source>
        <dbReference type="Proteomes" id="UP000029079"/>
    </source>
</evidence>
<evidence type="ECO:0000313" key="7">
    <source>
        <dbReference type="EMBL" id="AIM62982.1"/>
    </source>
</evidence>
<proteinExistence type="inferred from homology"/>
<dbReference type="STRING" id="759620.WS105_0791"/>
<protein>
    <recommendedName>
        <fullName evidence="5">Pseudouridine synthase</fullName>
        <ecNumber evidence="5">5.4.99.-</ecNumber>
    </recommendedName>
</protein>
<dbReference type="InterPro" id="IPR002942">
    <property type="entry name" value="S4_RNA-bd"/>
</dbReference>
<dbReference type="PANTHER" id="PTHR47683">
    <property type="entry name" value="PSEUDOURIDINE SYNTHASE FAMILY PROTEIN-RELATED"/>
    <property type="match status" value="1"/>
</dbReference>
<dbReference type="InterPro" id="IPR000748">
    <property type="entry name" value="PsdUridine_synth_RsuA/RluB/E/F"/>
</dbReference>
<dbReference type="InterPro" id="IPR018496">
    <property type="entry name" value="PsdUridine_synth_RsuA/RluB_CS"/>
</dbReference>
<dbReference type="KEGG" id="wci:WS105_0791"/>
<dbReference type="CDD" id="cd00165">
    <property type="entry name" value="S4"/>
    <property type="match status" value="1"/>
</dbReference>
<dbReference type="FunFam" id="3.10.290.10:FF:000003">
    <property type="entry name" value="Pseudouridine synthase"/>
    <property type="match status" value="1"/>
</dbReference>
<evidence type="ECO:0000256" key="1">
    <source>
        <dbReference type="ARBA" id="ARBA00008348"/>
    </source>
</evidence>
<dbReference type="PANTHER" id="PTHR47683:SF2">
    <property type="entry name" value="RNA-BINDING S4 DOMAIN-CONTAINING PROTEIN"/>
    <property type="match status" value="1"/>
</dbReference>
<dbReference type="RefSeq" id="WP_009496455.1">
    <property type="nucleotide sequence ID" value="NZ_CP009223.1"/>
</dbReference>
<dbReference type="Gene3D" id="3.30.70.580">
    <property type="entry name" value="Pseudouridine synthase I, catalytic domain, N-terminal subdomain"/>
    <property type="match status" value="1"/>
</dbReference>
<keyword evidence="3 5" id="KW-0413">Isomerase</keyword>
<dbReference type="EMBL" id="CP009223">
    <property type="protein sequence ID" value="AIM62982.1"/>
    <property type="molecule type" value="Genomic_DNA"/>
</dbReference>
<dbReference type="SMART" id="SM00363">
    <property type="entry name" value="S4"/>
    <property type="match status" value="1"/>
</dbReference>
<dbReference type="InterPro" id="IPR042092">
    <property type="entry name" value="PsdUridine_s_RsuA/RluB/E/F_cat"/>
</dbReference>
<dbReference type="GO" id="GO:0005829">
    <property type="term" value="C:cytosol"/>
    <property type="evidence" value="ECO:0007669"/>
    <property type="project" value="UniProtKB-ARBA"/>
</dbReference>
<evidence type="ECO:0000256" key="5">
    <source>
        <dbReference type="RuleBase" id="RU003887"/>
    </source>
</evidence>
<dbReference type="FunFam" id="3.30.70.580:FF:000005">
    <property type="entry name" value="Pseudouridine synthase"/>
    <property type="match status" value="1"/>
</dbReference>
<reference evidence="7 8" key="1">
    <citation type="journal article" date="2014" name="Genome Announc.">
        <title>Complete Genome Sequences of Fish Pathogenic Weissella ceti Strains WS74 and WS105.</title>
        <authorList>
            <person name="Figueiredo H.C."/>
            <person name="Leal C.A."/>
            <person name="Dorella F.A."/>
            <person name="Carvalho A.F."/>
            <person name="Soares S.C."/>
            <person name="Pereira F.L."/>
            <person name="Azevedo V.A."/>
        </authorList>
    </citation>
    <scope>NUCLEOTIDE SEQUENCE [LARGE SCALE GENOMIC DNA]</scope>
    <source>
        <strain evidence="7 8">WS74</strain>
    </source>
</reference>
<dbReference type="GO" id="GO:0003723">
    <property type="term" value="F:RNA binding"/>
    <property type="evidence" value="ECO:0007669"/>
    <property type="project" value="UniProtKB-KW"/>
</dbReference>
<dbReference type="InterPro" id="IPR050343">
    <property type="entry name" value="RsuA_PseudoU_synthase"/>
</dbReference>
<dbReference type="Pfam" id="PF01479">
    <property type="entry name" value="S4"/>
    <property type="match status" value="1"/>
</dbReference>
<evidence type="ECO:0000256" key="2">
    <source>
        <dbReference type="ARBA" id="ARBA00022884"/>
    </source>
</evidence>
<evidence type="ECO:0000259" key="6">
    <source>
        <dbReference type="SMART" id="SM00363"/>
    </source>
</evidence>
<evidence type="ECO:0000256" key="3">
    <source>
        <dbReference type="ARBA" id="ARBA00023235"/>
    </source>
</evidence>
<sequence length="256" mass="28741">MAERLQKVMAQAGVASRRASEKLIAEGSVSVNGKIVTELGTKVEPSDKIQVNGAPLEGSEKKVYYLLNKPRGVVTTTSDDKERDTVMDVLKDVRERVYPVGRLDYDTTGVLLMTNDGELANKLMHPKYNIDKVYVAKVKGIPTNEALKTLRQGVTVRTVEKNRHVTYHAAPAKAEIISTDHRKQVAMVRLTIHEGRYHQVKEMMKAVGHPVVKLTRERYGMLDLTGLVPGEYRDLRYEEVQNLKSGQQFRKSGGRL</sequence>
<accession>A0A075U6A3</accession>
<dbReference type="Proteomes" id="UP000029079">
    <property type="component" value="Chromosome"/>
</dbReference>
<dbReference type="AlphaFoldDB" id="A0A075U6A3"/>
<dbReference type="SUPFAM" id="SSF55174">
    <property type="entry name" value="Alpha-L RNA-binding motif"/>
    <property type="match status" value="1"/>
</dbReference>
<dbReference type="NCBIfam" id="TIGR00093">
    <property type="entry name" value="pseudouridine synthase"/>
    <property type="match status" value="1"/>
</dbReference>
<organism evidence="7 8">
    <name type="scientific">Weissella ceti</name>
    <dbReference type="NCBI Taxonomy" id="759620"/>
    <lineage>
        <taxon>Bacteria</taxon>
        <taxon>Bacillati</taxon>
        <taxon>Bacillota</taxon>
        <taxon>Bacilli</taxon>
        <taxon>Lactobacillales</taxon>
        <taxon>Lactobacillaceae</taxon>
        <taxon>Weissella</taxon>
    </lineage>
</organism>
<evidence type="ECO:0000256" key="4">
    <source>
        <dbReference type="PROSITE-ProRule" id="PRU00182"/>
    </source>
</evidence>
<dbReference type="InterPro" id="IPR020094">
    <property type="entry name" value="TruA/RsuA/RluB/E/F_N"/>
</dbReference>